<evidence type="ECO:0000313" key="8">
    <source>
        <dbReference type="Proteomes" id="UP000002630"/>
    </source>
</evidence>
<keyword evidence="3" id="KW-0150">Chloroplast</keyword>
<dbReference type="Pfam" id="PF01777">
    <property type="entry name" value="Ribosomal_L27e"/>
    <property type="match status" value="1"/>
</dbReference>
<dbReference type="AlphaFoldDB" id="D7FLL5"/>
<dbReference type="GO" id="GO:0003735">
    <property type="term" value="F:structural constituent of ribosome"/>
    <property type="evidence" value="ECO:0007669"/>
    <property type="project" value="InterPro"/>
</dbReference>
<keyword evidence="4" id="KW-0934">Plastid</keyword>
<dbReference type="Proteomes" id="UP000002630">
    <property type="component" value="Linkage Group LG12"/>
</dbReference>
<keyword evidence="8" id="KW-1185">Reference proteome</keyword>
<protein>
    <recommendedName>
        <fullName evidence="9">60S ribosomal protein L27</fullName>
    </recommendedName>
</protein>
<dbReference type="FunFam" id="2.30.30.770:FF:000002">
    <property type="entry name" value="60S ribosomal protein L27"/>
    <property type="match status" value="1"/>
</dbReference>
<comment type="similarity">
    <text evidence="2">Belongs to the eukaryotic ribosomal protein eL27 family.</text>
</comment>
<dbReference type="InterPro" id="IPR038655">
    <property type="entry name" value="Ribosomal_eL27_sf"/>
</dbReference>
<evidence type="ECO:0000256" key="2">
    <source>
        <dbReference type="ARBA" id="ARBA00009124"/>
    </source>
</evidence>
<evidence type="ECO:0000256" key="3">
    <source>
        <dbReference type="ARBA" id="ARBA00022528"/>
    </source>
</evidence>
<evidence type="ECO:0000256" key="6">
    <source>
        <dbReference type="ARBA" id="ARBA00023274"/>
    </source>
</evidence>
<gene>
    <name evidence="7" type="ORF">Esi_0016_0132</name>
</gene>
<dbReference type="CDD" id="cd06090">
    <property type="entry name" value="KOW_RPL27"/>
    <property type="match status" value="1"/>
</dbReference>
<proteinExistence type="inferred from homology"/>
<dbReference type="PANTHER" id="PTHR10497">
    <property type="entry name" value="60S RIBOSOMAL PROTEIN L27"/>
    <property type="match status" value="1"/>
</dbReference>
<dbReference type="STRING" id="2880.D7FLL5"/>
<evidence type="ECO:0000256" key="5">
    <source>
        <dbReference type="ARBA" id="ARBA00022980"/>
    </source>
</evidence>
<dbReference type="GO" id="GO:0006412">
    <property type="term" value="P:translation"/>
    <property type="evidence" value="ECO:0007669"/>
    <property type="project" value="InterPro"/>
</dbReference>
<dbReference type="InParanoid" id="D7FLL5"/>
<accession>D7FLL5</accession>
<dbReference type="eggNOG" id="KOG3418">
    <property type="taxonomic scope" value="Eukaryota"/>
</dbReference>
<dbReference type="OMA" id="KMLNYNH"/>
<organism evidence="7 8">
    <name type="scientific">Ectocarpus siliculosus</name>
    <name type="common">Brown alga</name>
    <name type="synonym">Conferva siliculosa</name>
    <dbReference type="NCBI Taxonomy" id="2880"/>
    <lineage>
        <taxon>Eukaryota</taxon>
        <taxon>Sar</taxon>
        <taxon>Stramenopiles</taxon>
        <taxon>Ochrophyta</taxon>
        <taxon>PX clade</taxon>
        <taxon>Phaeophyceae</taxon>
        <taxon>Ectocarpales</taxon>
        <taxon>Ectocarpaceae</taxon>
        <taxon>Ectocarpus</taxon>
    </lineage>
</organism>
<dbReference type="InterPro" id="IPR008991">
    <property type="entry name" value="Translation_prot_SH3-like_sf"/>
</dbReference>
<dbReference type="Gene3D" id="2.30.30.770">
    <property type="match status" value="1"/>
</dbReference>
<dbReference type="GO" id="GO:0009507">
    <property type="term" value="C:chloroplast"/>
    <property type="evidence" value="ECO:0007669"/>
    <property type="project" value="UniProtKB-SubCell"/>
</dbReference>
<dbReference type="InterPro" id="IPR041991">
    <property type="entry name" value="Ribosomal_eL27_KOW"/>
</dbReference>
<dbReference type="GO" id="GO:1990904">
    <property type="term" value="C:ribonucleoprotein complex"/>
    <property type="evidence" value="ECO:0007669"/>
    <property type="project" value="UniProtKB-KW"/>
</dbReference>
<evidence type="ECO:0008006" key="9">
    <source>
        <dbReference type="Google" id="ProtNLM"/>
    </source>
</evidence>
<dbReference type="EMBL" id="FN649737">
    <property type="protein sequence ID" value="CBJ25831.1"/>
    <property type="molecule type" value="Genomic_DNA"/>
</dbReference>
<dbReference type="GO" id="GO:0005840">
    <property type="term" value="C:ribosome"/>
    <property type="evidence" value="ECO:0007669"/>
    <property type="project" value="UniProtKB-KW"/>
</dbReference>
<dbReference type="InterPro" id="IPR001141">
    <property type="entry name" value="Ribosomal_eL27"/>
</dbReference>
<dbReference type="EMBL" id="FN648143">
    <property type="protein sequence ID" value="CBJ25831.1"/>
    <property type="molecule type" value="Genomic_DNA"/>
</dbReference>
<sequence>MAVGLRLTHFPVCLAWFEAIMGIIKSGKVVVLLAGRYAGRKAIVVKPFDEGSENRKFGHAIVAGIDRYPRRVTKAMSKDKIKKRTKLKPFVKYVNVNHIMPTRYQVDIDLKKAVDETAIKASPTDVRKAVRKIFEERYLNQKDVKSEKKATGVKYFFEKLRF</sequence>
<reference evidence="7 8" key="1">
    <citation type="journal article" date="2010" name="Nature">
        <title>The Ectocarpus genome and the independent evolution of multicellularity in brown algae.</title>
        <authorList>
            <person name="Cock J.M."/>
            <person name="Sterck L."/>
            <person name="Rouze P."/>
            <person name="Scornet D."/>
            <person name="Allen A.E."/>
            <person name="Amoutzias G."/>
            <person name="Anthouard V."/>
            <person name="Artiguenave F."/>
            <person name="Aury J.M."/>
            <person name="Badger J.H."/>
            <person name="Beszteri B."/>
            <person name="Billiau K."/>
            <person name="Bonnet E."/>
            <person name="Bothwell J.H."/>
            <person name="Bowler C."/>
            <person name="Boyen C."/>
            <person name="Brownlee C."/>
            <person name="Carrano C.J."/>
            <person name="Charrier B."/>
            <person name="Cho G.Y."/>
            <person name="Coelho S.M."/>
            <person name="Collen J."/>
            <person name="Corre E."/>
            <person name="Da Silva C."/>
            <person name="Delage L."/>
            <person name="Delaroque N."/>
            <person name="Dittami S.M."/>
            <person name="Doulbeau S."/>
            <person name="Elias M."/>
            <person name="Farnham G."/>
            <person name="Gachon C.M."/>
            <person name="Gschloessl B."/>
            <person name="Heesch S."/>
            <person name="Jabbari K."/>
            <person name="Jubin C."/>
            <person name="Kawai H."/>
            <person name="Kimura K."/>
            <person name="Kloareg B."/>
            <person name="Kupper F.C."/>
            <person name="Lang D."/>
            <person name="Le Bail A."/>
            <person name="Leblanc C."/>
            <person name="Lerouge P."/>
            <person name="Lohr M."/>
            <person name="Lopez P.J."/>
            <person name="Martens C."/>
            <person name="Maumus F."/>
            <person name="Michel G."/>
            <person name="Miranda-Saavedra D."/>
            <person name="Morales J."/>
            <person name="Moreau H."/>
            <person name="Motomura T."/>
            <person name="Nagasato C."/>
            <person name="Napoli C.A."/>
            <person name="Nelson D.R."/>
            <person name="Nyvall-Collen P."/>
            <person name="Peters A.F."/>
            <person name="Pommier C."/>
            <person name="Potin P."/>
            <person name="Poulain J."/>
            <person name="Quesneville H."/>
            <person name="Read B."/>
            <person name="Rensing S.A."/>
            <person name="Ritter A."/>
            <person name="Rousvoal S."/>
            <person name="Samanta M."/>
            <person name="Samson G."/>
            <person name="Schroeder D.C."/>
            <person name="Segurens B."/>
            <person name="Strittmatter M."/>
            <person name="Tonon T."/>
            <person name="Tregear J.W."/>
            <person name="Valentin K."/>
            <person name="von Dassow P."/>
            <person name="Yamagishi T."/>
            <person name="Van de Peer Y."/>
            <person name="Wincker P."/>
        </authorList>
    </citation>
    <scope>NUCLEOTIDE SEQUENCE [LARGE SCALE GENOMIC DNA]</scope>
    <source>
        <strain evidence="8">Ec32 / CCAP1310/4</strain>
    </source>
</reference>
<evidence type="ECO:0000256" key="4">
    <source>
        <dbReference type="ARBA" id="ARBA00022640"/>
    </source>
</evidence>
<dbReference type="FunCoup" id="D7FLL5">
    <property type="interactions" value="412"/>
</dbReference>
<dbReference type="OrthoDB" id="2365484at2759"/>
<evidence type="ECO:0000313" key="7">
    <source>
        <dbReference type="EMBL" id="CBJ25831.1"/>
    </source>
</evidence>
<dbReference type="SUPFAM" id="SSF50104">
    <property type="entry name" value="Translation proteins SH3-like domain"/>
    <property type="match status" value="1"/>
</dbReference>
<keyword evidence="5" id="KW-0689">Ribosomal protein</keyword>
<comment type="subcellular location">
    <subcellularLocation>
        <location evidence="1">Plastid</location>
        <location evidence="1">Chloroplast</location>
    </subcellularLocation>
</comment>
<name>D7FLL5_ECTSI</name>
<keyword evidence="6" id="KW-0687">Ribonucleoprotein</keyword>
<evidence type="ECO:0000256" key="1">
    <source>
        <dbReference type="ARBA" id="ARBA00004229"/>
    </source>
</evidence>